<gene>
    <name evidence="1" type="ORF">V6N11_043088</name>
</gene>
<organism evidence="1 2">
    <name type="scientific">Hibiscus sabdariffa</name>
    <name type="common">roselle</name>
    <dbReference type="NCBI Taxonomy" id="183260"/>
    <lineage>
        <taxon>Eukaryota</taxon>
        <taxon>Viridiplantae</taxon>
        <taxon>Streptophyta</taxon>
        <taxon>Embryophyta</taxon>
        <taxon>Tracheophyta</taxon>
        <taxon>Spermatophyta</taxon>
        <taxon>Magnoliopsida</taxon>
        <taxon>eudicotyledons</taxon>
        <taxon>Gunneridae</taxon>
        <taxon>Pentapetalae</taxon>
        <taxon>rosids</taxon>
        <taxon>malvids</taxon>
        <taxon>Malvales</taxon>
        <taxon>Malvaceae</taxon>
        <taxon>Malvoideae</taxon>
        <taxon>Hibiscus</taxon>
    </lineage>
</organism>
<dbReference type="Proteomes" id="UP001396334">
    <property type="component" value="Unassembled WGS sequence"/>
</dbReference>
<keyword evidence="2" id="KW-1185">Reference proteome</keyword>
<accession>A0ABR2QYH4</accession>
<evidence type="ECO:0000313" key="1">
    <source>
        <dbReference type="EMBL" id="KAK9005663.1"/>
    </source>
</evidence>
<sequence length="153" mass="17278">MDARQHLTNDIRCGVCGLESESLDHLFRQCLTAHATRLCLINPAQRPRFVPMDFYNWLVENLASDLFAAEANYKWQRKENAGMHLCLLLHIFQLIDRDWIVEISHLVQTANQVADGMAKLGRSAATGCRVFEAPPADVIALLQDKMNHAGHVI</sequence>
<proteinExistence type="predicted"/>
<reference evidence="1 2" key="1">
    <citation type="journal article" date="2024" name="G3 (Bethesda)">
        <title>Genome assembly of Hibiscus sabdariffa L. provides insights into metabolisms of medicinal natural products.</title>
        <authorList>
            <person name="Kim T."/>
        </authorList>
    </citation>
    <scope>NUCLEOTIDE SEQUENCE [LARGE SCALE GENOMIC DNA]</scope>
    <source>
        <strain evidence="1">TK-2024</strain>
        <tissue evidence="1">Old leaves</tissue>
    </source>
</reference>
<evidence type="ECO:0008006" key="3">
    <source>
        <dbReference type="Google" id="ProtNLM"/>
    </source>
</evidence>
<evidence type="ECO:0000313" key="2">
    <source>
        <dbReference type="Proteomes" id="UP001396334"/>
    </source>
</evidence>
<comment type="caution">
    <text evidence="1">The sequence shown here is derived from an EMBL/GenBank/DDBJ whole genome shotgun (WGS) entry which is preliminary data.</text>
</comment>
<dbReference type="EMBL" id="JBBPBN010000030">
    <property type="protein sequence ID" value="KAK9005663.1"/>
    <property type="molecule type" value="Genomic_DNA"/>
</dbReference>
<protein>
    <recommendedName>
        <fullName evidence="3">RNase H type-1 domain-containing protein</fullName>
    </recommendedName>
</protein>
<name>A0ABR2QYH4_9ROSI</name>